<sequence length="60" mass="6599">MDYPLEQARHRYTFAMTTPSLNMSCGGIGAYLGSFSIISGEELVQLMKNIGSQAKVYAFC</sequence>
<organism evidence="1 2">
    <name type="scientific">Orientia chuto str. Dubai</name>
    <dbReference type="NCBI Taxonomy" id="1359168"/>
    <lineage>
        <taxon>Bacteria</taxon>
        <taxon>Pseudomonadati</taxon>
        <taxon>Pseudomonadota</taxon>
        <taxon>Alphaproteobacteria</taxon>
        <taxon>Rickettsiales</taxon>
        <taxon>Rickettsiaceae</taxon>
        <taxon>Rickettsieae</taxon>
        <taxon>Orientia</taxon>
    </lineage>
</organism>
<dbReference type="Pfam" id="PF06122">
    <property type="entry name" value="TraH"/>
    <property type="match status" value="1"/>
</dbReference>
<reference evidence="1 2" key="1">
    <citation type="submission" date="2015-02" db="EMBL/GenBank/DDBJ databases">
        <title>Genome Sequencing of Rickettsiales.</title>
        <authorList>
            <person name="Daugherty S.C."/>
            <person name="Su Q."/>
            <person name="Abolude K."/>
            <person name="Beier-Sexton M."/>
            <person name="Carlyon J.A."/>
            <person name="Carter R."/>
            <person name="Day N.P."/>
            <person name="Dumler S.J."/>
            <person name="Dyachenko V."/>
            <person name="Godinez A."/>
            <person name="Kurtti T.J."/>
            <person name="Lichay M."/>
            <person name="Mullins K.E."/>
            <person name="Ott S."/>
            <person name="Pappas-Brown V."/>
            <person name="Paris D.H."/>
            <person name="Patel P."/>
            <person name="Richards A.L."/>
            <person name="Sadzewicz L."/>
            <person name="Sears K."/>
            <person name="Seidman D."/>
            <person name="Sengamalay N."/>
            <person name="Stenos J."/>
            <person name="Tallon L.J."/>
            <person name="Vincent G."/>
            <person name="Fraser C.M."/>
            <person name="Munderloh U."/>
            <person name="Dunning-Hotopp J.C."/>
        </authorList>
    </citation>
    <scope>NUCLEOTIDE SEQUENCE [LARGE SCALE GENOMIC DNA]</scope>
    <source>
        <strain evidence="1 2">Fuller</strain>
    </source>
</reference>
<protein>
    <submittedName>
        <fullName evidence="1">Conjugative relaxosome accessory transposon family protein</fullName>
    </submittedName>
</protein>
<name>A0A0F3MIT7_9RICK</name>
<proteinExistence type="predicted"/>
<evidence type="ECO:0000313" key="1">
    <source>
        <dbReference type="EMBL" id="KJV55650.1"/>
    </source>
</evidence>
<accession>A0A0F3MIT7</accession>
<dbReference type="PATRIC" id="fig|1359168.3.peg.394"/>
<dbReference type="STRING" id="1359168.OCHUTO_0759"/>
<comment type="caution">
    <text evidence="1">The sequence shown here is derived from an EMBL/GenBank/DDBJ whole genome shotgun (WGS) entry which is preliminary data.</text>
</comment>
<evidence type="ECO:0000313" key="2">
    <source>
        <dbReference type="Proteomes" id="UP000033616"/>
    </source>
</evidence>
<dbReference type="AlphaFoldDB" id="A0A0F3MIT7"/>
<dbReference type="Proteomes" id="UP000033616">
    <property type="component" value="Unassembled WGS sequence"/>
</dbReference>
<keyword evidence="2" id="KW-1185">Reference proteome</keyword>
<dbReference type="InterPro" id="IPR010927">
    <property type="entry name" value="T4SS_TraH"/>
</dbReference>
<gene>
    <name evidence="1" type="ORF">OCHUTO_0759</name>
</gene>
<dbReference type="RefSeq" id="WP_306305442.1">
    <property type="nucleotide sequence ID" value="NZ_LANP01000019.1"/>
</dbReference>
<dbReference type="EMBL" id="LANP01000019">
    <property type="protein sequence ID" value="KJV55650.1"/>
    <property type="molecule type" value="Genomic_DNA"/>
</dbReference>